<proteinExistence type="predicted"/>
<feature type="compositionally biased region" description="Basic residues" evidence="1">
    <location>
        <begin position="10"/>
        <end position="21"/>
    </location>
</feature>
<reference evidence="2" key="2">
    <citation type="journal article" date="2015" name="Data Brief">
        <title>Shoot transcriptome of the giant reed, Arundo donax.</title>
        <authorList>
            <person name="Barrero R.A."/>
            <person name="Guerrero F.D."/>
            <person name="Moolhuijzen P."/>
            <person name="Goolsby J.A."/>
            <person name="Tidwell J."/>
            <person name="Bellgard S.E."/>
            <person name="Bellgard M.I."/>
        </authorList>
    </citation>
    <scope>NUCLEOTIDE SEQUENCE</scope>
    <source>
        <tissue evidence="2">Shoot tissue taken approximately 20 cm above the soil surface</tissue>
    </source>
</reference>
<dbReference type="EMBL" id="GBRH01246807">
    <property type="protein sequence ID" value="JAD51088.1"/>
    <property type="molecule type" value="Transcribed_RNA"/>
</dbReference>
<protein>
    <submittedName>
        <fullName evidence="2">Uncharacterized protein</fullName>
    </submittedName>
</protein>
<sequence>MVHIKEHTHYGKKKTLKSSQV</sequence>
<evidence type="ECO:0000313" key="2">
    <source>
        <dbReference type="EMBL" id="JAD51088.1"/>
    </source>
</evidence>
<feature type="region of interest" description="Disordered" evidence="1">
    <location>
        <begin position="1"/>
        <end position="21"/>
    </location>
</feature>
<accession>A0A0A9AMM5</accession>
<name>A0A0A9AMM5_ARUDO</name>
<dbReference type="AlphaFoldDB" id="A0A0A9AMM5"/>
<evidence type="ECO:0000256" key="1">
    <source>
        <dbReference type="SAM" id="MobiDB-lite"/>
    </source>
</evidence>
<organism evidence="2">
    <name type="scientific">Arundo donax</name>
    <name type="common">Giant reed</name>
    <name type="synonym">Donax arundinaceus</name>
    <dbReference type="NCBI Taxonomy" id="35708"/>
    <lineage>
        <taxon>Eukaryota</taxon>
        <taxon>Viridiplantae</taxon>
        <taxon>Streptophyta</taxon>
        <taxon>Embryophyta</taxon>
        <taxon>Tracheophyta</taxon>
        <taxon>Spermatophyta</taxon>
        <taxon>Magnoliopsida</taxon>
        <taxon>Liliopsida</taxon>
        <taxon>Poales</taxon>
        <taxon>Poaceae</taxon>
        <taxon>PACMAD clade</taxon>
        <taxon>Arundinoideae</taxon>
        <taxon>Arundineae</taxon>
        <taxon>Arundo</taxon>
    </lineage>
</organism>
<reference evidence="2" key="1">
    <citation type="submission" date="2014-09" db="EMBL/GenBank/DDBJ databases">
        <authorList>
            <person name="Magalhaes I.L.F."/>
            <person name="Oliveira U."/>
            <person name="Santos F.R."/>
            <person name="Vidigal T.H.D.A."/>
            <person name="Brescovit A.D."/>
            <person name="Santos A.J."/>
        </authorList>
    </citation>
    <scope>NUCLEOTIDE SEQUENCE</scope>
    <source>
        <tissue evidence="2">Shoot tissue taken approximately 20 cm above the soil surface</tissue>
    </source>
</reference>